<gene>
    <name evidence="5" type="primary">amiA</name>
    <name evidence="5" type="ORF">AMOL_0748</name>
</gene>
<name>A0AB33GQ67_9BACT</name>
<feature type="domain" description="MurNAc-LAA" evidence="4">
    <location>
        <begin position="266"/>
        <end position="421"/>
    </location>
</feature>
<comment type="catalytic activity">
    <reaction evidence="1">
        <text>Hydrolyzes the link between N-acetylmuramoyl residues and L-amino acid residues in certain cell-wall glycopeptides.</text>
        <dbReference type="EC" id="3.5.1.28"/>
    </reaction>
</comment>
<proteinExistence type="predicted"/>
<dbReference type="SUPFAM" id="SSF53187">
    <property type="entry name" value="Zn-dependent exopeptidases"/>
    <property type="match status" value="1"/>
</dbReference>
<dbReference type="SMART" id="SM00646">
    <property type="entry name" value="Ami_3"/>
    <property type="match status" value="1"/>
</dbReference>
<dbReference type="InterPro" id="IPR002508">
    <property type="entry name" value="MurNAc-LAA_cat"/>
</dbReference>
<dbReference type="GO" id="GO:0030288">
    <property type="term" value="C:outer membrane-bounded periplasmic space"/>
    <property type="evidence" value="ECO:0007669"/>
    <property type="project" value="TreeGrafter"/>
</dbReference>
<dbReference type="Gene3D" id="3.40.630.40">
    <property type="entry name" value="Zn-dependent exopeptidases"/>
    <property type="match status" value="1"/>
</dbReference>
<organism evidence="5 6">
    <name type="scientific">Malaciobacter molluscorum LMG 25693</name>
    <dbReference type="NCBI Taxonomy" id="870501"/>
    <lineage>
        <taxon>Bacteria</taxon>
        <taxon>Pseudomonadati</taxon>
        <taxon>Campylobacterota</taxon>
        <taxon>Epsilonproteobacteria</taxon>
        <taxon>Campylobacterales</taxon>
        <taxon>Arcobacteraceae</taxon>
        <taxon>Malaciobacter</taxon>
    </lineage>
</organism>
<evidence type="ECO:0000256" key="1">
    <source>
        <dbReference type="ARBA" id="ARBA00001561"/>
    </source>
</evidence>
<dbReference type="Pfam" id="PF01520">
    <property type="entry name" value="Amidase_3"/>
    <property type="match status" value="1"/>
</dbReference>
<dbReference type="AlphaFoldDB" id="A0AB33GQ67"/>
<dbReference type="GO" id="GO:0008745">
    <property type="term" value="F:N-acetylmuramoyl-L-alanine amidase activity"/>
    <property type="evidence" value="ECO:0007669"/>
    <property type="project" value="UniProtKB-EC"/>
</dbReference>
<evidence type="ECO:0000259" key="4">
    <source>
        <dbReference type="SMART" id="SM00646"/>
    </source>
</evidence>
<dbReference type="CDD" id="cd02696">
    <property type="entry name" value="MurNAc-LAA"/>
    <property type="match status" value="1"/>
</dbReference>
<evidence type="ECO:0000313" key="5">
    <source>
        <dbReference type="EMBL" id="AXX91744.1"/>
    </source>
</evidence>
<dbReference type="EC" id="3.5.1.28" evidence="2"/>
<dbReference type="PANTHER" id="PTHR30404">
    <property type="entry name" value="N-ACETYLMURAMOYL-L-ALANINE AMIDASE"/>
    <property type="match status" value="1"/>
</dbReference>
<sequence length="428" mass="49475">MSYLRAVLDNNTALEKKHLENIISYGEKLGYNTTKYKNELKKLSLKNKEKFNKIKKQSIQKDKLEKEYAKKDSISQKIDLKNSIQKVYTQKNMIIIDFNKHITKKDIDYNIDKTKYFNLYLFDINGFFKDAGPTKLSILGIDKIFIIQKDKKTLHIKVRDKNRLKPIYIINNKRIIIKFLNIKISDKKEQKQIATKIIQEDYKRKIVVIDAGHGGKDAGAVGPHKRYEKHVVLAIAKYLYHHLKNRGYKAYITRKTDKFIKVRNRTVLANKLNADIFISIHANSIAKSKANKIKGVETFFLSPARSARAKRVAAKENSSDIRSMSLATKKSFLTVLNQSKITASNKLAIDVQQNMLYQLKKHYRSIEDGGVREGPFWVLVGAQMPSILIEVGYISHPMESRRLYNKRYQKILAEGIANGVDSYFLKNP</sequence>
<evidence type="ECO:0000256" key="3">
    <source>
        <dbReference type="ARBA" id="ARBA00022801"/>
    </source>
</evidence>
<dbReference type="RefSeq" id="WP_191292339.1">
    <property type="nucleotide sequence ID" value="NZ_CP032098.1"/>
</dbReference>
<keyword evidence="3 5" id="KW-0378">Hydrolase</keyword>
<evidence type="ECO:0000256" key="2">
    <source>
        <dbReference type="ARBA" id="ARBA00011901"/>
    </source>
</evidence>
<protein>
    <recommendedName>
        <fullName evidence="2">N-acetylmuramoyl-L-alanine amidase</fullName>
        <ecNumber evidence="2">3.5.1.28</ecNumber>
    </recommendedName>
</protein>
<dbReference type="Proteomes" id="UP000262712">
    <property type="component" value="Chromosome"/>
</dbReference>
<evidence type="ECO:0000313" key="6">
    <source>
        <dbReference type="Proteomes" id="UP000262712"/>
    </source>
</evidence>
<dbReference type="KEGG" id="amol:AMOL_0748"/>
<dbReference type="EMBL" id="CP032098">
    <property type="protein sequence ID" value="AXX91744.1"/>
    <property type="molecule type" value="Genomic_DNA"/>
</dbReference>
<dbReference type="PANTHER" id="PTHR30404:SF0">
    <property type="entry name" value="N-ACETYLMURAMOYL-L-ALANINE AMIDASE AMIC"/>
    <property type="match status" value="1"/>
</dbReference>
<accession>A0AB33GQ67</accession>
<dbReference type="FunFam" id="3.40.630.40:FF:000005">
    <property type="entry name" value="N-acetylmuramoyl-L-alanine amidase (AmiA)"/>
    <property type="match status" value="1"/>
</dbReference>
<reference evidence="5 6" key="1">
    <citation type="submission" date="2018-08" db="EMBL/GenBank/DDBJ databases">
        <title>Complete genome of the Arcobacter molluscorum type strain LMG 25693.</title>
        <authorList>
            <person name="Miller W.G."/>
            <person name="Yee E."/>
            <person name="Bono J.L."/>
        </authorList>
    </citation>
    <scope>NUCLEOTIDE SEQUENCE [LARGE SCALE GENOMIC DNA]</scope>
    <source>
        <strain evidence="5 6">CECT 7696</strain>
    </source>
</reference>
<dbReference type="InterPro" id="IPR050695">
    <property type="entry name" value="N-acetylmuramoyl_amidase_3"/>
</dbReference>
<dbReference type="GO" id="GO:0009253">
    <property type="term" value="P:peptidoglycan catabolic process"/>
    <property type="evidence" value="ECO:0007669"/>
    <property type="project" value="InterPro"/>
</dbReference>